<feature type="transmembrane region" description="Helical" evidence="1">
    <location>
        <begin position="35"/>
        <end position="58"/>
    </location>
</feature>
<sequence length="145" mass="14908">MTITTAASFLFALLATTVSLHRLSAAWLEDDDPYRIALCGSAFYGSAVLLVLYTYVTLSLPLSRGGVASSFAARVGRELGIHATVMSVLGGAVAPAIGVMSLDSPDLSAVSALMVGVVGMLVPVVVVGLLGTAGYALYKLRNVCL</sequence>
<evidence type="ECO:0000313" key="4">
    <source>
        <dbReference type="Proteomes" id="UP000256964"/>
    </source>
</evidence>
<name>A0A371CTE6_9APHY</name>
<proteinExistence type="predicted"/>
<dbReference type="OrthoDB" id="10616086at2759"/>
<feature type="transmembrane region" description="Helical" evidence="1">
    <location>
        <begin position="79"/>
        <end position="100"/>
    </location>
</feature>
<evidence type="ECO:0000256" key="2">
    <source>
        <dbReference type="SAM" id="SignalP"/>
    </source>
</evidence>
<keyword evidence="1" id="KW-0472">Membrane</keyword>
<accession>A0A371CTE6</accession>
<organism evidence="3 4">
    <name type="scientific">Lentinus brumalis</name>
    <dbReference type="NCBI Taxonomy" id="2498619"/>
    <lineage>
        <taxon>Eukaryota</taxon>
        <taxon>Fungi</taxon>
        <taxon>Dikarya</taxon>
        <taxon>Basidiomycota</taxon>
        <taxon>Agaricomycotina</taxon>
        <taxon>Agaricomycetes</taxon>
        <taxon>Polyporales</taxon>
        <taxon>Polyporaceae</taxon>
        <taxon>Lentinus</taxon>
    </lineage>
</organism>
<keyword evidence="1" id="KW-0812">Transmembrane</keyword>
<dbReference type="Proteomes" id="UP000256964">
    <property type="component" value="Unassembled WGS sequence"/>
</dbReference>
<keyword evidence="4" id="KW-1185">Reference proteome</keyword>
<evidence type="ECO:0000313" key="3">
    <source>
        <dbReference type="EMBL" id="RDX43539.1"/>
    </source>
</evidence>
<keyword evidence="1" id="KW-1133">Transmembrane helix</keyword>
<dbReference type="AlphaFoldDB" id="A0A371CTE6"/>
<evidence type="ECO:0000256" key="1">
    <source>
        <dbReference type="SAM" id="Phobius"/>
    </source>
</evidence>
<keyword evidence="2" id="KW-0732">Signal</keyword>
<dbReference type="EMBL" id="KZ857463">
    <property type="protein sequence ID" value="RDX43539.1"/>
    <property type="molecule type" value="Genomic_DNA"/>
</dbReference>
<feature type="signal peptide" evidence="2">
    <location>
        <begin position="1"/>
        <end position="25"/>
    </location>
</feature>
<feature type="chain" id="PRO_5016837633" evidence="2">
    <location>
        <begin position="26"/>
        <end position="145"/>
    </location>
</feature>
<gene>
    <name evidence="3" type="ORF">OH76DRAFT_1410065</name>
</gene>
<protein>
    <submittedName>
        <fullName evidence="3">Uncharacterized protein</fullName>
    </submittedName>
</protein>
<reference evidence="3 4" key="1">
    <citation type="journal article" date="2018" name="Biotechnol. Biofuels">
        <title>Integrative visual omics of the white-rot fungus Polyporus brumalis exposes the biotechnological potential of its oxidative enzymes for delignifying raw plant biomass.</title>
        <authorList>
            <person name="Miyauchi S."/>
            <person name="Rancon A."/>
            <person name="Drula E."/>
            <person name="Hage H."/>
            <person name="Chaduli D."/>
            <person name="Favel A."/>
            <person name="Grisel S."/>
            <person name="Henrissat B."/>
            <person name="Herpoel-Gimbert I."/>
            <person name="Ruiz-Duenas F.J."/>
            <person name="Chevret D."/>
            <person name="Hainaut M."/>
            <person name="Lin J."/>
            <person name="Wang M."/>
            <person name="Pangilinan J."/>
            <person name="Lipzen A."/>
            <person name="Lesage-Meessen L."/>
            <person name="Navarro D."/>
            <person name="Riley R."/>
            <person name="Grigoriev I.V."/>
            <person name="Zhou S."/>
            <person name="Raouche S."/>
            <person name="Rosso M.N."/>
        </authorList>
    </citation>
    <scope>NUCLEOTIDE SEQUENCE [LARGE SCALE GENOMIC DNA]</scope>
    <source>
        <strain evidence="3 4">BRFM 1820</strain>
    </source>
</reference>
<feature type="transmembrane region" description="Helical" evidence="1">
    <location>
        <begin position="112"/>
        <end position="138"/>
    </location>
</feature>